<dbReference type="Proteomes" id="UP000500938">
    <property type="component" value="Chromosome"/>
</dbReference>
<dbReference type="InterPro" id="IPR051677">
    <property type="entry name" value="AfsR-DnrI-RedD_regulator"/>
</dbReference>
<protein>
    <submittedName>
        <fullName evidence="2">Tetratricopeptide repeat protein</fullName>
    </submittedName>
</protein>
<feature type="domain" description="Bacterial transcriptional activator" evidence="1">
    <location>
        <begin position="112"/>
        <end position="249"/>
    </location>
</feature>
<dbReference type="SMART" id="SM01043">
    <property type="entry name" value="BTAD"/>
    <property type="match status" value="1"/>
</dbReference>
<dbReference type="Pfam" id="PF14559">
    <property type="entry name" value="TPR_19"/>
    <property type="match status" value="1"/>
</dbReference>
<sequence length="597" mass="64783">MSLFRGQDDDTAQPLSLGLFGMPRFDGLGAPLATELLGKPKAFSLLAFLALAGGDLRSRDEALALFWPESDTTRARNALRQSLFLLKRYLPADALVVIGQERIGLSAERVHVDAITFALLLGQGRVREALALYRGPLLPGFTLYEGSDVTAWLSIERDRLHRQAMRGAMALARASSLHGDADGAAALVRFAVERSPYDEELLRAGITLLNETGDRRGAAALYDEAEVRFRETLEIALSPETEDAGRALNDATAPPAYVAPVASTMARARSVSPEARRWHLKARAFAGQRSPLTIMKAIDGFEHAIRLSPDYAEAHAGLGFALCQAAVYVDYPGSDVWARAKAHAARASRLDPQLGEAHAVLAHVTVCYDYDWQAAESLYQKAIAVDPASTVTRHSYALYFLAAANRTDEALALLDRARDQTPENPGHSVYYALCCIFGRRFERAQQEAESVIEAHPTLVQAQWIRGMAREGMGDLPGAITAFEHAVSTTGRSSMFLSQLGRALARAGDHAGARRILAELDGRGSDCAAALYNSAEILAAMGEIEPALDCLYGAYRQRNPYLIFAGVKYALDPLRGAKRFRDLLTRVGVPSAAQSPSC</sequence>
<dbReference type="GO" id="GO:0006355">
    <property type="term" value="P:regulation of DNA-templated transcription"/>
    <property type="evidence" value="ECO:0007669"/>
    <property type="project" value="InterPro"/>
</dbReference>
<dbReference type="InterPro" id="IPR036388">
    <property type="entry name" value="WH-like_DNA-bd_sf"/>
</dbReference>
<dbReference type="SUPFAM" id="SSF46894">
    <property type="entry name" value="C-terminal effector domain of the bipartite response regulators"/>
    <property type="match status" value="1"/>
</dbReference>
<dbReference type="RefSeq" id="WP_171226661.1">
    <property type="nucleotide sequence ID" value="NZ_CP053085.1"/>
</dbReference>
<dbReference type="Gene3D" id="1.10.10.10">
    <property type="entry name" value="Winged helix-like DNA-binding domain superfamily/Winged helix DNA-binding domain"/>
    <property type="match status" value="1"/>
</dbReference>
<dbReference type="InterPro" id="IPR011990">
    <property type="entry name" value="TPR-like_helical_dom_sf"/>
</dbReference>
<dbReference type="Gene3D" id="1.25.40.10">
    <property type="entry name" value="Tetratricopeptide repeat domain"/>
    <property type="match status" value="3"/>
</dbReference>
<dbReference type="KEGG" id="ggr:HKW67_17750"/>
<proteinExistence type="predicted"/>
<gene>
    <name evidence="2" type="ORF">HKW67_17750</name>
</gene>
<dbReference type="EMBL" id="CP053085">
    <property type="protein sequence ID" value="QJR37228.1"/>
    <property type="molecule type" value="Genomic_DNA"/>
</dbReference>
<dbReference type="InterPro" id="IPR016032">
    <property type="entry name" value="Sig_transdc_resp-reg_C-effctor"/>
</dbReference>
<evidence type="ECO:0000313" key="2">
    <source>
        <dbReference type="EMBL" id="QJR37228.1"/>
    </source>
</evidence>
<dbReference type="Pfam" id="PF03704">
    <property type="entry name" value="BTAD"/>
    <property type="match status" value="1"/>
</dbReference>
<keyword evidence="3" id="KW-1185">Reference proteome</keyword>
<accession>A0A6M4ISZ3</accession>
<dbReference type="InterPro" id="IPR005158">
    <property type="entry name" value="BTAD"/>
</dbReference>
<dbReference type="GO" id="GO:0003677">
    <property type="term" value="F:DNA binding"/>
    <property type="evidence" value="ECO:0007669"/>
    <property type="project" value="InterPro"/>
</dbReference>
<reference evidence="2 3" key="1">
    <citation type="submission" date="2020-05" db="EMBL/GenBank/DDBJ databases">
        <title>Complete genome sequence of Gemmatimonas greenlandica TET16.</title>
        <authorList>
            <person name="Zeng Y."/>
        </authorList>
    </citation>
    <scope>NUCLEOTIDE SEQUENCE [LARGE SCALE GENOMIC DNA]</scope>
    <source>
        <strain evidence="2 3">TET16</strain>
    </source>
</reference>
<evidence type="ECO:0000259" key="1">
    <source>
        <dbReference type="SMART" id="SM01043"/>
    </source>
</evidence>
<organism evidence="2 3">
    <name type="scientific">Gemmatimonas groenlandica</name>
    <dbReference type="NCBI Taxonomy" id="2732249"/>
    <lineage>
        <taxon>Bacteria</taxon>
        <taxon>Pseudomonadati</taxon>
        <taxon>Gemmatimonadota</taxon>
        <taxon>Gemmatimonadia</taxon>
        <taxon>Gemmatimonadales</taxon>
        <taxon>Gemmatimonadaceae</taxon>
        <taxon>Gemmatimonas</taxon>
    </lineage>
</organism>
<name>A0A6M4ISZ3_9BACT</name>
<evidence type="ECO:0000313" key="3">
    <source>
        <dbReference type="Proteomes" id="UP000500938"/>
    </source>
</evidence>
<dbReference type="SUPFAM" id="SSF48452">
    <property type="entry name" value="TPR-like"/>
    <property type="match status" value="2"/>
</dbReference>
<dbReference type="PANTHER" id="PTHR35807">
    <property type="entry name" value="TRANSCRIPTIONAL REGULATOR REDD-RELATED"/>
    <property type="match status" value="1"/>
</dbReference>
<dbReference type="AlphaFoldDB" id="A0A6M4ISZ3"/>